<sequence length="156" mass="17999">MEQPSEQIKFAVSYSIYLTEMTEIFNRRINQFFTFLQILLGASISGDIRYGWLLGFLIACVSAIQFIVKFGERAGNAKSQVRRYRRLADELPKLDEDQIKVRMQEIEESDPRTLTSLYNPTRKRASIALYGIDKEAEHPLTRWEQIVAFISGGISK</sequence>
<evidence type="ECO:0000313" key="2">
    <source>
        <dbReference type="EMBL" id="SSW95051.1"/>
    </source>
</evidence>
<evidence type="ECO:0008006" key="3">
    <source>
        <dbReference type="Google" id="ProtNLM"/>
    </source>
</evidence>
<dbReference type="AlphaFoldDB" id="A0A3B0LVY4"/>
<keyword evidence="1" id="KW-1133">Transmembrane helix</keyword>
<dbReference type="EMBL" id="UFQR01000002">
    <property type="protein sequence ID" value="SSW95051.1"/>
    <property type="molecule type" value="Genomic_DNA"/>
</dbReference>
<reference evidence="2" key="1">
    <citation type="submission" date="2018-04" db="EMBL/GenBank/DDBJ databases">
        <authorList>
            <person name="Go L.Y."/>
            <person name="Mitchell J.A."/>
        </authorList>
    </citation>
    <scope>NUCLEOTIDE SEQUENCE</scope>
    <source>
        <strain evidence="2">ARTV</strain>
    </source>
</reference>
<name>A0A3B0LVY4_9GAMM</name>
<keyword evidence="1" id="KW-0472">Membrane</keyword>
<feature type="transmembrane region" description="Helical" evidence="1">
    <location>
        <begin position="50"/>
        <end position="68"/>
    </location>
</feature>
<organism evidence="2">
    <name type="scientific">Arsenophonus endosymbiont of Trialeurodes vaporariorum</name>
    <dbReference type="NCBI Taxonomy" id="235567"/>
    <lineage>
        <taxon>Bacteria</taxon>
        <taxon>Pseudomonadati</taxon>
        <taxon>Pseudomonadota</taxon>
        <taxon>Gammaproteobacteria</taxon>
        <taxon>Enterobacterales</taxon>
        <taxon>Morganellaceae</taxon>
        <taxon>Arsenophonus</taxon>
    </lineage>
</organism>
<gene>
    <name evidence="2" type="ORF">ARTV_0707</name>
</gene>
<proteinExistence type="predicted"/>
<evidence type="ECO:0000256" key="1">
    <source>
        <dbReference type="SAM" id="Phobius"/>
    </source>
</evidence>
<accession>A0A3B0LVY4</accession>
<protein>
    <recommendedName>
        <fullName evidence="3">SMODS and SLOG-associating 2TM effector domain-containing protein</fullName>
    </recommendedName>
</protein>
<keyword evidence="1" id="KW-0812">Transmembrane</keyword>